<evidence type="ECO:0000313" key="1">
    <source>
        <dbReference type="EMBL" id="ROH85959.1"/>
    </source>
</evidence>
<dbReference type="Pfam" id="PF05768">
    <property type="entry name" value="Glrx-like"/>
    <property type="match status" value="1"/>
</dbReference>
<dbReference type="AlphaFoldDB" id="A0A3N0UZI3"/>
<comment type="caution">
    <text evidence="1">The sequence shown here is derived from an EMBL/GenBank/DDBJ whole genome shotgun (WGS) entry which is preliminary data.</text>
</comment>
<keyword evidence="2" id="KW-1185">Reference proteome</keyword>
<dbReference type="InterPro" id="IPR008554">
    <property type="entry name" value="Glutaredoxin-like"/>
</dbReference>
<evidence type="ECO:0000313" key="2">
    <source>
        <dbReference type="Proteomes" id="UP000282106"/>
    </source>
</evidence>
<dbReference type="InParanoid" id="A0A3N0UZI3"/>
<sequence>MRRFTLLTRPGCHLCEDFEAELMAEFEGRLEVESAHVDSDPAWLAAYDLRIPVLLAPDGSFVCAVQPDFAAVQAVLDRPRAV</sequence>
<proteinExistence type="predicted"/>
<dbReference type="InterPro" id="IPR052565">
    <property type="entry name" value="Glutaredoxin-like_YDR286C"/>
</dbReference>
<protein>
    <submittedName>
        <fullName evidence="1">Glutaredoxin family protein</fullName>
    </submittedName>
</protein>
<reference evidence="1 2" key="1">
    <citation type="submission" date="2018-10" db="EMBL/GenBank/DDBJ databases">
        <authorList>
            <person name="Chen W.-M."/>
        </authorList>
    </citation>
    <scope>NUCLEOTIDE SEQUENCE [LARGE SCALE GENOMIC DNA]</scope>
    <source>
        <strain evidence="1 2">THS-13</strain>
    </source>
</reference>
<dbReference type="PANTHER" id="PTHR33558:SF1">
    <property type="entry name" value="GLUTAREDOXIN-LIKE PROTEIN C5ORF63 HOMOLOG"/>
    <property type="match status" value="1"/>
</dbReference>
<gene>
    <name evidence="1" type="ORF">ED208_16170</name>
</gene>
<dbReference type="Gene3D" id="3.40.30.10">
    <property type="entry name" value="Glutaredoxin"/>
    <property type="match status" value="1"/>
</dbReference>
<dbReference type="EMBL" id="RJVO01000010">
    <property type="protein sequence ID" value="ROH85959.1"/>
    <property type="molecule type" value="Genomic_DNA"/>
</dbReference>
<name>A0A3N0UZI3_9GAMM</name>
<dbReference type="PANTHER" id="PTHR33558">
    <property type="entry name" value="GLUTAREDOXIN-LIKE PROTEIN C5ORF63 HOMOLOG"/>
    <property type="match status" value="1"/>
</dbReference>
<dbReference type="RefSeq" id="WP_123212968.1">
    <property type="nucleotide sequence ID" value="NZ_RJVO01000010.1"/>
</dbReference>
<dbReference type="InterPro" id="IPR036249">
    <property type="entry name" value="Thioredoxin-like_sf"/>
</dbReference>
<organism evidence="1 2">
    <name type="scientific">Stagnimonas aquatica</name>
    <dbReference type="NCBI Taxonomy" id="2689987"/>
    <lineage>
        <taxon>Bacteria</taxon>
        <taxon>Pseudomonadati</taxon>
        <taxon>Pseudomonadota</taxon>
        <taxon>Gammaproteobacteria</taxon>
        <taxon>Nevskiales</taxon>
        <taxon>Nevskiaceae</taxon>
        <taxon>Stagnimonas</taxon>
    </lineage>
</organism>
<accession>A0A3N0UZI3</accession>
<dbReference type="SUPFAM" id="SSF52833">
    <property type="entry name" value="Thioredoxin-like"/>
    <property type="match status" value="1"/>
</dbReference>
<dbReference type="Proteomes" id="UP000282106">
    <property type="component" value="Unassembled WGS sequence"/>
</dbReference>